<dbReference type="AlphaFoldDB" id="A0A218ZGP5"/>
<protein>
    <submittedName>
        <fullName evidence="1">3-oxoadipate enol-lactone hydrolase</fullName>
    </submittedName>
</protein>
<comment type="caution">
    <text evidence="1">The sequence shown here is derived from an EMBL/GenBank/DDBJ whole genome shotgun (WGS) entry which is preliminary data.</text>
</comment>
<keyword evidence="1" id="KW-0378">Hydrolase</keyword>
<proteinExistence type="predicted"/>
<accession>A0A218ZGP5</accession>
<sequence>MTIIIDDSSTLQEKPVGIDLGAFSRKFSNSWNAYSSPQYPHVYAPSQPTLCPIVPGSEIPPCEPSRVVPLPEDGEPSSGKGVAVNVDEELGQELLARSRFILVGDKLAQEVAIG</sequence>
<keyword evidence="2" id="KW-1185">Reference proteome</keyword>
<name>A0A218ZGP5_9HELO</name>
<evidence type="ECO:0000313" key="2">
    <source>
        <dbReference type="Proteomes" id="UP000242519"/>
    </source>
</evidence>
<dbReference type="Proteomes" id="UP000242519">
    <property type="component" value="Unassembled WGS sequence"/>
</dbReference>
<reference evidence="1 2" key="1">
    <citation type="submission" date="2017-04" db="EMBL/GenBank/DDBJ databases">
        <title>Draft genome sequence of Marssonina coronaria NL1: causal agent of apple blotch.</title>
        <authorList>
            <person name="Cheng Q."/>
        </authorList>
    </citation>
    <scope>NUCLEOTIDE SEQUENCE [LARGE SCALE GENOMIC DNA]</scope>
    <source>
        <strain evidence="1 2">NL1</strain>
    </source>
</reference>
<evidence type="ECO:0000313" key="1">
    <source>
        <dbReference type="EMBL" id="OWP07261.1"/>
    </source>
</evidence>
<gene>
    <name evidence="1" type="ORF">B2J93_2034</name>
</gene>
<dbReference type="InParanoid" id="A0A218ZGP5"/>
<dbReference type="GO" id="GO:0016787">
    <property type="term" value="F:hydrolase activity"/>
    <property type="evidence" value="ECO:0007669"/>
    <property type="project" value="UniProtKB-KW"/>
</dbReference>
<dbReference type="EMBL" id="MZNU01000019">
    <property type="protein sequence ID" value="OWP07261.1"/>
    <property type="molecule type" value="Genomic_DNA"/>
</dbReference>
<organism evidence="1 2">
    <name type="scientific">Diplocarpon coronariae</name>
    <dbReference type="NCBI Taxonomy" id="2795749"/>
    <lineage>
        <taxon>Eukaryota</taxon>
        <taxon>Fungi</taxon>
        <taxon>Dikarya</taxon>
        <taxon>Ascomycota</taxon>
        <taxon>Pezizomycotina</taxon>
        <taxon>Leotiomycetes</taxon>
        <taxon>Helotiales</taxon>
        <taxon>Drepanopezizaceae</taxon>
        <taxon>Diplocarpon</taxon>
    </lineage>
</organism>